<sequence>MFRPRIVDALQPLVRVRPTTLPLTTIISRRPLTTSLRLLNEADKSRPQASHPTKHESRPVSSGKPVAEHVKEDESKRSGLPEEPASGPPPPPLAALTAPQLFSLEGRTIVVSGGGRGLGLTVTHALLESGASVACLDVLPEPSQPQWDKALQLAESKALSLSYTKLDVTNQDQVSTVFSTLFKDAESDRPIRGLFTSAGIQVMMPAVDYSIEKFRKVLDVNITGTFLCAQAFAREWFKLHPEPGPEEGQAGIGGASIVMTGSMSGRVANLGIECAPYNASKAGVNQLAKNLALEWSRKGIRVNSLSPGYIRTALTAAQLDEKPELNQIWLQGSLLGRLSTPDEFRGPVVYLLSDASSFMTGADLLVDGGHCAT</sequence>
<dbReference type="GO" id="GO:0016616">
    <property type="term" value="F:oxidoreductase activity, acting on the CH-OH group of donors, NAD or NADP as acceptor"/>
    <property type="evidence" value="ECO:0007669"/>
    <property type="project" value="UniProtKB-ARBA"/>
</dbReference>
<dbReference type="SUPFAM" id="SSF51735">
    <property type="entry name" value="NAD(P)-binding Rossmann-fold domains"/>
    <property type="match status" value="1"/>
</dbReference>
<dbReference type="FunFam" id="3.40.50.720:FF:000245">
    <property type="entry name" value="Short chain dehydrogenase, putative"/>
    <property type="match status" value="1"/>
</dbReference>
<accession>A0AAJ8N0Y6</accession>
<reference evidence="5" key="1">
    <citation type="submission" date="2017-08" db="EMBL/GenBank/DDBJ databases">
        <authorList>
            <person name="Cuomo C."/>
            <person name="Billmyre B."/>
            <person name="Heitman J."/>
        </authorList>
    </citation>
    <scope>NUCLEOTIDE SEQUENCE</scope>
    <source>
        <strain evidence="5">CBS 12478</strain>
    </source>
</reference>
<evidence type="ECO:0000256" key="1">
    <source>
        <dbReference type="ARBA" id="ARBA00006484"/>
    </source>
</evidence>
<dbReference type="InterPro" id="IPR036291">
    <property type="entry name" value="NAD(P)-bd_dom_sf"/>
</dbReference>
<reference evidence="5" key="2">
    <citation type="submission" date="2024-01" db="EMBL/GenBank/DDBJ databases">
        <title>Comparative genomics of Cryptococcus and Kwoniella reveals pathogenesis evolution and contrasting modes of karyotype evolution via chromosome fusion or intercentromeric recombination.</title>
        <authorList>
            <person name="Coelho M.A."/>
            <person name="David-Palma M."/>
            <person name="Shea T."/>
            <person name="Bowers K."/>
            <person name="McGinley-Smith S."/>
            <person name="Mohammad A.W."/>
            <person name="Gnirke A."/>
            <person name="Yurkov A.M."/>
            <person name="Nowrousian M."/>
            <person name="Sun S."/>
            <person name="Cuomo C.A."/>
            <person name="Heitman J."/>
        </authorList>
    </citation>
    <scope>NUCLEOTIDE SEQUENCE</scope>
    <source>
        <strain evidence="5">CBS 12478</strain>
    </source>
</reference>
<keyword evidence="3" id="KW-0560">Oxidoreductase</keyword>
<protein>
    <submittedName>
        <fullName evidence="5">Uncharacterized protein</fullName>
    </submittedName>
</protein>
<feature type="compositionally biased region" description="Basic and acidic residues" evidence="4">
    <location>
        <begin position="66"/>
        <end position="80"/>
    </location>
</feature>
<evidence type="ECO:0000256" key="2">
    <source>
        <dbReference type="ARBA" id="ARBA00022857"/>
    </source>
</evidence>
<dbReference type="KEGG" id="ksn:43586282"/>
<dbReference type="InterPro" id="IPR020904">
    <property type="entry name" value="Sc_DH/Rdtase_CS"/>
</dbReference>
<dbReference type="PANTHER" id="PTHR43008:SF9">
    <property type="entry name" value="OXIDOREDUCTASE"/>
    <property type="match status" value="1"/>
</dbReference>
<feature type="region of interest" description="Disordered" evidence="4">
    <location>
        <begin position="42"/>
        <end position="96"/>
    </location>
</feature>
<dbReference type="PRINTS" id="PR00081">
    <property type="entry name" value="GDHRDH"/>
</dbReference>
<dbReference type="EMBL" id="CP144063">
    <property type="protein sequence ID" value="WWD22271.1"/>
    <property type="molecule type" value="Genomic_DNA"/>
</dbReference>
<name>A0AAJ8N0Y6_9TREE</name>
<dbReference type="Gene3D" id="3.40.50.720">
    <property type="entry name" value="NAD(P)-binding Rossmann-like Domain"/>
    <property type="match status" value="1"/>
</dbReference>
<evidence type="ECO:0000313" key="6">
    <source>
        <dbReference type="Proteomes" id="UP000322225"/>
    </source>
</evidence>
<dbReference type="RefSeq" id="XP_065823979.1">
    <property type="nucleotide sequence ID" value="XM_065967907.1"/>
</dbReference>
<evidence type="ECO:0000256" key="3">
    <source>
        <dbReference type="ARBA" id="ARBA00023002"/>
    </source>
</evidence>
<comment type="similarity">
    <text evidence="1">Belongs to the short-chain dehydrogenases/reductases (SDR) family.</text>
</comment>
<dbReference type="GeneID" id="43586282"/>
<proteinExistence type="inferred from homology"/>
<keyword evidence="2" id="KW-0521">NADP</keyword>
<evidence type="ECO:0000313" key="5">
    <source>
        <dbReference type="EMBL" id="WWD22271.1"/>
    </source>
</evidence>
<evidence type="ECO:0000256" key="4">
    <source>
        <dbReference type="SAM" id="MobiDB-lite"/>
    </source>
</evidence>
<dbReference type="AlphaFoldDB" id="A0AAJ8N0Y6"/>
<dbReference type="InterPro" id="IPR002347">
    <property type="entry name" value="SDR_fam"/>
</dbReference>
<dbReference type="Proteomes" id="UP000322225">
    <property type="component" value="Chromosome 13"/>
</dbReference>
<dbReference type="PROSITE" id="PS00061">
    <property type="entry name" value="ADH_SHORT"/>
    <property type="match status" value="1"/>
</dbReference>
<gene>
    <name evidence="5" type="ORF">CI109_106762</name>
</gene>
<organism evidence="5 6">
    <name type="scientific">Kwoniella shandongensis</name>
    <dbReference type="NCBI Taxonomy" id="1734106"/>
    <lineage>
        <taxon>Eukaryota</taxon>
        <taxon>Fungi</taxon>
        <taxon>Dikarya</taxon>
        <taxon>Basidiomycota</taxon>
        <taxon>Agaricomycotina</taxon>
        <taxon>Tremellomycetes</taxon>
        <taxon>Tremellales</taxon>
        <taxon>Cryptococcaceae</taxon>
        <taxon>Kwoniella</taxon>
    </lineage>
</organism>
<dbReference type="Pfam" id="PF13561">
    <property type="entry name" value="adh_short_C2"/>
    <property type="match status" value="1"/>
</dbReference>
<keyword evidence="6" id="KW-1185">Reference proteome</keyword>
<dbReference type="GO" id="GO:0050664">
    <property type="term" value="F:oxidoreductase activity, acting on NAD(P)H, oxygen as acceptor"/>
    <property type="evidence" value="ECO:0007669"/>
    <property type="project" value="TreeGrafter"/>
</dbReference>
<dbReference type="PANTHER" id="PTHR43008">
    <property type="entry name" value="BENZIL REDUCTASE"/>
    <property type="match status" value="1"/>
</dbReference>